<keyword evidence="2" id="KW-1185">Reference proteome</keyword>
<proteinExistence type="predicted"/>
<sequence length="155" mass="18065">MDTARMAQFQNFSLKGFEKISIKIAELDFGVGMEEYSLCCVRRFIWGKTINVKVYCCVMCQVWGCLDLNIVKLHDRVHQLFFPNEDSHKKALELDPWCFYIYLFIINPWDPAMEDVNYDFAGLLTACPFMFHIAHLSRGHHTVKVAYKITPSLTD</sequence>
<dbReference type="Proteomes" id="UP001060085">
    <property type="component" value="Linkage Group LG02"/>
</dbReference>
<organism evidence="1 2">
    <name type="scientific">Catharanthus roseus</name>
    <name type="common">Madagascar periwinkle</name>
    <name type="synonym">Vinca rosea</name>
    <dbReference type="NCBI Taxonomy" id="4058"/>
    <lineage>
        <taxon>Eukaryota</taxon>
        <taxon>Viridiplantae</taxon>
        <taxon>Streptophyta</taxon>
        <taxon>Embryophyta</taxon>
        <taxon>Tracheophyta</taxon>
        <taxon>Spermatophyta</taxon>
        <taxon>Magnoliopsida</taxon>
        <taxon>eudicotyledons</taxon>
        <taxon>Gunneridae</taxon>
        <taxon>Pentapetalae</taxon>
        <taxon>asterids</taxon>
        <taxon>lamiids</taxon>
        <taxon>Gentianales</taxon>
        <taxon>Apocynaceae</taxon>
        <taxon>Rauvolfioideae</taxon>
        <taxon>Vinceae</taxon>
        <taxon>Catharanthinae</taxon>
        <taxon>Catharanthus</taxon>
    </lineage>
</organism>
<evidence type="ECO:0000313" key="2">
    <source>
        <dbReference type="Proteomes" id="UP001060085"/>
    </source>
</evidence>
<accession>A0ACC0BRX8</accession>
<dbReference type="EMBL" id="CM044702">
    <property type="protein sequence ID" value="KAI5675356.1"/>
    <property type="molecule type" value="Genomic_DNA"/>
</dbReference>
<evidence type="ECO:0000313" key="1">
    <source>
        <dbReference type="EMBL" id="KAI5675356.1"/>
    </source>
</evidence>
<name>A0ACC0BRX8_CATRO</name>
<reference evidence="2" key="1">
    <citation type="journal article" date="2023" name="Nat. Plants">
        <title>Single-cell RNA sequencing provides a high-resolution roadmap for understanding the multicellular compartmentation of specialized metabolism.</title>
        <authorList>
            <person name="Sun S."/>
            <person name="Shen X."/>
            <person name="Li Y."/>
            <person name="Li Y."/>
            <person name="Wang S."/>
            <person name="Li R."/>
            <person name="Zhang H."/>
            <person name="Shen G."/>
            <person name="Guo B."/>
            <person name="Wei J."/>
            <person name="Xu J."/>
            <person name="St-Pierre B."/>
            <person name="Chen S."/>
            <person name="Sun C."/>
        </authorList>
    </citation>
    <scope>NUCLEOTIDE SEQUENCE [LARGE SCALE GENOMIC DNA]</scope>
</reference>
<protein>
    <submittedName>
        <fullName evidence="1">Uncharacterized protein</fullName>
    </submittedName>
</protein>
<gene>
    <name evidence="1" type="ORF">M9H77_06306</name>
</gene>
<comment type="caution">
    <text evidence="1">The sequence shown here is derived from an EMBL/GenBank/DDBJ whole genome shotgun (WGS) entry which is preliminary data.</text>
</comment>